<dbReference type="CDD" id="cd07185">
    <property type="entry name" value="OmpA_C-like"/>
    <property type="match status" value="1"/>
</dbReference>
<gene>
    <name evidence="8" type="ORF">GCM10011340_16780</name>
</gene>
<keyword evidence="5" id="KW-0175">Coiled coil</keyword>
<dbReference type="PANTHER" id="PTHR30329:SF21">
    <property type="entry name" value="LIPOPROTEIN YIAD-RELATED"/>
    <property type="match status" value="1"/>
</dbReference>
<dbReference type="InterPro" id="IPR036737">
    <property type="entry name" value="OmpA-like_sf"/>
</dbReference>
<feature type="coiled-coil region" evidence="5">
    <location>
        <begin position="356"/>
        <end position="436"/>
    </location>
</feature>
<dbReference type="PANTHER" id="PTHR30329">
    <property type="entry name" value="STATOR ELEMENT OF FLAGELLAR MOTOR COMPLEX"/>
    <property type="match status" value="1"/>
</dbReference>
<evidence type="ECO:0000313" key="8">
    <source>
        <dbReference type="EMBL" id="GHE62273.1"/>
    </source>
</evidence>
<feature type="signal peptide" evidence="6">
    <location>
        <begin position="1"/>
        <end position="27"/>
    </location>
</feature>
<accession>A0ABQ3I410</accession>
<keyword evidence="2 4" id="KW-0472">Membrane</keyword>
<evidence type="ECO:0000256" key="5">
    <source>
        <dbReference type="SAM" id="Coils"/>
    </source>
</evidence>
<dbReference type="InterPro" id="IPR050330">
    <property type="entry name" value="Bact_OuterMem_StrucFunc"/>
</dbReference>
<dbReference type="Gene3D" id="3.30.1330.60">
    <property type="entry name" value="OmpA-like domain"/>
    <property type="match status" value="1"/>
</dbReference>
<dbReference type="PROSITE" id="PS51123">
    <property type="entry name" value="OMPA_2"/>
    <property type="match status" value="1"/>
</dbReference>
<dbReference type="EMBL" id="BNAG01000002">
    <property type="protein sequence ID" value="GHE62273.1"/>
    <property type="molecule type" value="Genomic_DNA"/>
</dbReference>
<evidence type="ECO:0000313" key="9">
    <source>
        <dbReference type="Proteomes" id="UP000658258"/>
    </source>
</evidence>
<name>A0ABQ3I410_9BACT</name>
<dbReference type="InterPro" id="IPR019861">
    <property type="entry name" value="PorP/SprF_Bacteroidetes"/>
</dbReference>
<evidence type="ECO:0000259" key="7">
    <source>
        <dbReference type="PROSITE" id="PS51123"/>
    </source>
</evidence>
<protein>
    <recommendedName>
        <fullName evidence="7">OmpA-like domain-containing protein</fullName>
    </recommendedName>
</protein>
<dbReference type="InterPro" id="IPR006665">
    <property type="entry name" value="OmpA-like"/>
</dbReference>
<comment type="subcellular location">
    <subcellularLocation>
        <location evidence="1">Cell outer membrane</location>
    </subcellularLocation>
</comment>
<proteinExistence type="predicted"/>
<dbReference type="NCBIfam" id="TIGR03519">
    <property type="entry name" value="T9SS_PorP_fam"/>
    <property type="match status" value="1"/>
</dbReference>
<evidence type="ECO:0000256" key="4">
    <source>
        <dbReference type="PROSITE-ProRule" id="PRU00473"/>
    </source>
</evidence>
<organism evidence="8 9">
    <name type="scientific">Roseivirga thermotolerans</name>
    <dbReference type="NCBI Taxonomy" id="1758176"/>
    <lineage>
        <taxon>Bacteria</taxon>
        <taxon>Pseudomonadati</taxon>
        <taxon>Bacteroidota</taxon>
        <taxon>Cytophagia</taxon>
        <taxon>Cytophagales</taxon>
        <taxon>Roseivirgaceae</taxon>
        <taxon>Roseivirga</taxon>
    </lineage>
</organism>
<dbReference type="Pfam" id="PF00691">
    <property type="entry name" value="OmpA"/>
    <property type="match status" value="1"/>
</dbReference>
<sequence length="546" mass="60812">MHKQMKNIRNKFILAFTMALIAVGAKAQQVPLYNQYYNAATLAYPSGAVFQEHRYISLVYRDQFGGLVGAPKNFALAYNSTFRNKLAFTGNLTTADIGFTSQVKLSGGVGYKLFGEGNDGLSIGSQVGLSFFSLNEERVNPENPSDNVLVDLLGNNGSSLSVDLSASYRRGRLGVDVAVPTVINQSLSDDAYIRINDDNVPDFIGGVRYSFTINPDLSLTPYLGMRMRETIGAELDLMAQANFKEKFSASLGYRDNYGPSIGFGAQVLPKLLFNYNYDFGQKDAPFLADGFNEFGVHYQLNTPEEKANVCEEEGLAVVNRIIDQRIFDENLVNPEDKEKALCYLKSLEEGKKKEKNQRAEEAYKALFEKIEQEELAKVEAARLEALRAEKARQDSIKNAEAERERKRIEAIELARMKELERLALEREQEIKRALSLATESVAFNSGSANLKEESHDALNQVAELMTANPELRLKLSGYTDNSGNAQSNLELSKRRAEAVKAYLMSKGIEADRLEAEGYGIANPRADNNTAEGRALNRRVEMEIIKK</sequence>
<dbReference type="PRINTS" id="PR01021">
    <property type="entry name" value="OMPADOMAIN"/>
</dbReference>
<evidence type="ECO:0000256" key="1">
    <source>
        <dbReference type="ARBA" id="ARBA00004442"/>
    </source>
</evidence>
<comment type="caution">
    <text evidence="8">The sequence shown here is derived from an EMBL/GenBank/DDBJ whole genome shotgun (WGS) entry which is preliminary data.</text>
</comment>
<reference evidence="9" key="1">
    <citation type="journal article" date="2019" name="Int. J. Syst. Evol. Microbiol.">
        <title>The Global Catalogue of Microorganisms (GCM) 10K type strain sequencing project: providing services to taxonomists for standard genome sequencing and annotation.</title>
        <authorList>
            <consortium name="The Broad Institute Genomics Platform"/>
            <consortium name="The Broad Institute Genome Sequencing Center for Infectious Disease"/>
            <person name="Wu L."/>
            <person name="Ma J."/>
        </authorList>
    </citation>
    <scope>NUCLEOTIDE SEQUENCE [LARGE SCALE GENOMIC DNA]</scope>
    <source>
        <strain evidence="9">CGMCC 1.15111</strain>
    </source>
</reference>
<dbReference type="SUPFAM" id="SSF103088">
    <property type="entry name" value="OmpA-like"/>
    <property type="match status" value="1"/>
</dbReference>
<keyword evidence="9" id="KW-1185">Reference proteome</keyword>
<dbReference type="Pfam" id="PF11751">
    <property type="entry name" value="PorP_SprF"/>
    <property type="match status" value="1"/>
</dbReference>
<dbReference type="RefSeq" id="WP_189629781.1">
    <property type="nucleotide sequence ID" value="NZ_BNAG01000002.1"/>
</dbReference>
<evidence type="ECO:0000256" key="6">
    <source>
        <dbReference type="SAM" id="SignalP"/>
    </source>
</evidence>
<evidence type="ECO:0000256" key="2">
    <source>
        <dbReference type="ARBA" id="ARBA00023136"/>
    </source>
</evidence>
<feature type="domain" description="OmpA-like" evidence="7">
    <location>
        <begin position="430"/>
        <end position="546"/>
    </location>
</feature>
<dbReference type="Proteomes" id="UP000658258">
    <property type="component" value="Unassembled WGS sequence"/>
</dbReference>
<dbReference type="InterPro" id="IPR006664">
    <property type="entry name" value="OMP_bac"/>
</dbReference>
<evidence type="ECO:0000256" key="3">
    <source>
        <dbReference type="ARBA" id="ARBA00023237"/>
    </source>
</evidence>
<feature type="chain" id="PRO_5045236902" description="OmpA-like domain-containing protein" evidence="6">
    <location>
        <begin position="28"/>
        <end position="546"/>
    </location>
</feature>
<keyword evidence="6" id="KW-0732">Signal</keyword>
<keyword evidence="3" id="KW-0998">Cell outer membrane</keyword>